<keyword evidence="2" id="KW-1185">Reference proteome</keyword>
<comment type="caution">
    <text evidence="1">The sequence shown here is derived from an EMBL/GenBank/DDBJ whole genome shotgun (WGS) entry which is preliminary data.</text>
</comment>
<sequence>MRDLCGPQVANKVNKVWGLTEQGDLNSIFRDCGHDGLWFALGTSSHTNLAWSFTFFDVALFKR</sequence>
<dbReference type="OrthoDB" id="2626202at2759"/>
<organism evidence="1 2">
    <name type="scientific">Boletus reticuloceps</name>
    <dbReference type="NCBI Taxonomy" id="495285"/>
    <lineage>
        <taxon>Eukaryota</taxon>
        <taxon>Fungi</taxon>
        <taxon>Dikarya</taxon>
        <taxon>Basidiomycota</taxon>
        <taxon>Agaricomycotina</taxon>
        <taxon>Agaricomycetes</taxon>
        <taxon>Agaricomycetidae</taxon>
        <taxon>Boletales</taxon>
        <taxon>Boletineae</taxon>
        <taxon>Boletaceae</taxon>
        <taxon>Boletoideae</taxon>
        <taxon>Boletus</taxon>
    </lineage>
</organism>
<proteinExistence type="predicted"/>
<name>A0A8I3AEE9_9AGAM</name>
<gene>
    <name evidence="1" type="ORF">JVT61DRAFT_11785</name>
</gene>
<dbReference type="AlphaFoldDB" id="A0A8I3AEE9"/>
<dbReference type="EMBL" id="JAGFBS010000005">
    <property type="protein sequence ID" value="KAG6379326.1"/>
    <property type="molecule type" value="Genomic_DNA"/>
</dbReference>
<evidence type="ECO:0000313" key="1">
    <source>
        <dbReference type="EMBL" id="KAG6379326.1"/>
    </source>
</evidence>
<protein>
    <submittedName>
        <fullName evidence="1">Uncharacterized protein</fullName>
    </submittedName>
</protein>
<reference evidence="1" key="1">
    <citation type="submission" date="2021-03" db="EMBL/GenBank/DDBJ databases">
        <title>Evolutionary innovations through gain and loss of genes in the ectomycorrhizal Boletales.</title>
        <authorList>
            <person name="Wu G."/>
            <person name="Miyauchi S."/>
            <person name="Morin E."/>
            <person name="Yang Z.-L."/>
            <person name="Xu J."/>
            <person name="Martin F.M."/>
        </authorList>
    </citation>
    <scope>NUCLEOTIDE SEQUENCE</scope>
    <source>
        <strain evidence="1">BR01</strain>
    </source>
</reference>
<evidence type="ECO:0000313" key="2">
    <source>
        <dbReference type="Proteomes" id="UP000683000"/>
    </source>
</evidence>
<dbReference type="Proteomes" id="UP000683000">
    <property type="component" value="Unassembled WGS sequence"/>
</dbReference>
<accession>A0A8I3AEE9</accession>